<feature type="compositionally biased region" description="Low complexity" evidence="7">
    <location>
        <begin position="1013"/>
        <end position="1027"/>
    </location>
</feature>
<dbReference type="PROSITE" id="PS51845">
    <property type="entry name" value="PDEASE_I_2"/>
    <property type="match status" value="1"/>
</dbReference>
<feature type="binding site" evidence="5">
    <location>
        <position position="916"/>
    </location>
    <ligand>
        <name>Zn(2+)</name>
        <dbReference type="ChEBI" id="CHEBI:29105"/>
        <label>1</label>
    </ligand>
</feature>
<evidence type="ECO:0000256" key="2">
    <source>
        <dbReference type="ARBA" id="ARBA00022801"/>
    </source>
</evidence>
<feature type="region of interest" description="Disordered" evidence="7">
    <location>
        <begin position="1209"/>
        <end position="1229"/>
    </location>
</feature>
<comment type="similarity">
    <text evidence="6">Belongs to the cyclic nucleotide phosphodiesterase family.</text>
</comment>
<feature type="binding site" evidence="4">
    <location>
        <position position="803"/>
    </location>
    <ligand>
        <name>AMP</name>
        <dbReference type="ChEBI" id="CHEBI:456215"/>
    </ligand>
</feature>
<feature type="compositionally biased region" description="Polar residues" evidence="7">
    <location>
        <begin position="119"/>
        <end position="137"/>
    </location>
</feature>
<feature type="binding site" evidence="4">
    <location>
        <begin position="762"/>
        <end position="766"/>
    </location>
    <ligand>
        <name>AMP</name>
        <dbReference type="ChEBI" id="CHEBI:456215"/>
    </ligand>
</feature>
<feature type="binding site" evidence="5">
    <location>
        <position position="803"/>
    </location>
    <ligand>
        <name>Zn(2+)</name>
        <dbReference type="ChEBI" id="CHEBI:29105"/>
        <label>1</label>
    </ligand>
</feature>
<feature type="compositionally biased region" description="Polar residues" evidence="7">
    <location>
        <begin position="1053"/>
        <end position="1063"/>
    </location>
</feature>
<feature type="region of interest" description="Disordered" evidence="7">
    <location>
        <begin position="538"/>
        <end position="596"/>
    </location>
</feature>
<dbReference type="InterPro" id="IPR036971">
    <property type="entry name" value="PDEase_catalytic_dom_sf"/>
</dbReference>
<evidence type="ECO:0000256" key="4">
    <source>
        <dbReference type="PIRSR" id="PIRSR623088-2"/>
    </source>
</evidence>
<feature type="transmembrane region" description="Helical" evidence="8">
    <location>
        <begin position="319"/>
        <end position="336"/>
    </location>
</feature>
<dbReference type="InterPro" id="IPR002073">
    <property type="entry name" value="PDEase_catalytic_dom"/>
</dbReference>
<dbReference type="SUPFAM" id="SSF109604">
    <property type="entry name" value="HD-domain/PDEase-like"/>
    <property type="match status" value="1"/>
</dbReference>
<protein>
    <recommendedName>
        <fullName evidence="6">Phosphodiesterase</fullName>
        <ecNumber evidence="6">3.1.4.-</ecNumber>
    </recommendedName>
</protein>
<feature type="region of interest" description="Disordered" evidence="7">
    <location>
        <begin position="119"/>
        <end position="144"/>
    </location>
</feature>
<feature type="region of interest" description="Disordered" evidence="7">
    <location>
        <begin position="1048"/>
        <end position="1068"/>
    </location>
</feature>
<sequence>MTNSAPSPHAFITKYNPSNTDSNTTSNIHHSQFASSSLPGTPAKPLLSTPSSGTFLNLNQLPRRQRAASVPAIAFMPLAHHPHTAHKSATPVASYTGISSNKPSNGDVDSLAFGGELASTQGGFKTTTENSTPNSFGRRSKKRRPSILDDLRKRSASAESSVSLGGSLNPQKTLDAHERMHDALGAHLLVALKRSALSKFTLAFKEPEDETRYSLFFIEQNIHNWRFMAIIGIVFIIIFEIVFFKAFSEPAGISTPLADILIMVLGGFIPLTLIACLSFWLHPTHLARFIHLLSALYMGSITGSLICSRFFISGKLYDAVTAPFFITTLFITVFFFKVRFIYTFVMTTLSIIFWFSVSSIAYVQEFKIAHDAMSHLDASSPDIIRDALANVVLRNRVIFAWSAVSVILATIVILAMSYVNERNHRLQYLSDIQFISVNAKLHKQLRGLLSSYESGIADLDSPLEKAIMGVKALLCSHINTEQIRLLHIILACLTSSNLMTPDLYQQVRRGDVHVDDEQEKWLFNEIAAKKITNTNSSSSALSIDSFQSPENGLSNKTVAPGSARFHSKQRRNRTSHMSHRDHRTNTVSHGSSSGHDAVIDVPFSNSDNDDHKNPIEPSHATDSVKIALFSPTSHRALEGKGYEQDFSSNSSDSMYNGVDFNYDKEGFSHGMQDSLTLSVDLDDTDVQKLMNDEIRFILYQVDDFNFPIFDLADASMNRPLFFLSHHLIVESGLLARLQLPEDKFLRFITAVEAGYDHNLAYHNSIHASDVLHSIRHLSRLERITGSFSDLEILAMYLAALIHDYDHPGVSNNFLIQTNDRLAMLYNDKSILENHHCSAAFNVLIQPKNHFLESLDRKPYKLFRANVVEMVLATDLTQHFSLLTTFKKKVVTGSNFDPVGSQEDRLTLMQMLMKCADVSNPTKAWPLYQEWITRITEEFFNQGDRESALGLPFSPYCNRNAPNATNPTSSQQGFIEFIVNPLFEALECWTPVGIMREGLDHSRERFCSGLIAANTVSPPSTTPSPANSLGPIASATPHLPQQLQSRLPDLGASFDSSRSQSSIPLTPPNPVQHLPNAVNATSSPNLSAQILFPQQTFTTTSSGGGSSSASSIAMRILSPRGSKRNAIGGGFRSGLSLFTDRPIGLTIPSIGEATSRSGAISSSVIATSPQTPVSNTGHHTDKIYSDSAAVDVSHAYPPITLRPIESVEISPPLSAPLASDGQNIDRFKER</sequence>
<dbReference type="Proteomes" id="UP000077115">
    <property type="component" value="Unassembled WGS sequence"/>
</dbReference>
<evidence type="ECO:0000256" key="5">
    <source>
        <dbReference type="PIRSR" id="PIRSR623088-3"/>
    </source>
</evidence>
<evidence type="ECO:0000256" key="1">
    <source>
        <dbReference type="ARBA" id="ARBA00022723"/>
    </source>
</evidence>
<gene>
    <name evidence="10" type="ORF">BDEG_25807</name>
</gene>
<proteinExistence type="inferred from homology"/>
<keyword evidence="8" id="KW-0812">Transmembrane</keyword>
<evidence type="ECO:0000256" key="6">
    <source>
        <dbReference type="RuleBase" id="RU363067"/>
    </source>
</evidence>
<dbReference type="Gene3D" id="1.10.1300.10">
    <property type="entry name" value="3'5'-cyclic nucleotide phosphodiesterase, catalytic domain"/>
    <property type="match status" value="1"/>
</dbReference>
<reference evidence="10 11" key="2">
    <citation type="submission" date="2016-05" db="EMBL/GenBank/DDBJ databases">
        <title>Lineage-specific infection strategies underlie the spectrum of fungal disease in amphibians.</title>
        <authorList>
            <person name="Cuomo C.A."/>
            <person name="Farrer R.A."/>
            <person name="James T."/>
            <person name="Longcore J."/>
            <person name="Birren B."/>
        </authorList>
    </citation>
    <scope>NUCLEOTIDE SEQUENCE [LARGE SCALE GENOMIC DNA]</scope>
    <source>
        <strain evidence="10 11">JEL423</strain>
    </source>
</reference>
<dbReference type="InterPro" id="IPR023174">
    <property type="entry name" value="PDEase_CS"/>
</dbReference>
<keyword evidence="1 5" id="KW-0479">Metal-binding</keyword>
<keyword evidence="8" id="KW-0472">Membrane</keyword>
<organism evidence="10 11">
    <name type="scientific">Batrachochytrium dendrobatidis (strain JEL423)</name>
    <dbReference type="NCBI Taxonomy" id="403673"/>
    <lineage>
        <taxon>Eukaryota</taxon>
        <taxon>Fungi</taxon>
        <taxon>Fungi incertae sedis</taxon>
        <taxon>Chytridiomycota</taxon>
        <taxon>Chytridiomycota incertae sedis</taxon>
        <taxon>Chytridiomycetes</taxon>
        <taxon>Rhizophydiales</taxon>
        <taxon>Rhizophydiales incertae sedis</taxon>
        <taxon>Batrachochytrium</taxon>
    </lineage>
</organism>
<evidence type="ECO:0000256" key="8">
    <source>
        <dbReference type="SAM" id="Phobius"/>
    </source>
</evidence>
<feature type="transmembrane region" description="Helical" evidence="8">
    <location>
        <begin position="289"/>
        <end position="312"/>
    </location>
</feature>
<feature type="binding site" evidence="4">
    <location>
        <position position="916"/>
    </location>
    <ligand>
        <name>AMP</name>
        <dbReference type="ChEBI" id="CHEBI:456215"/>
    </ligand>
</feature>
<feature type="compositionally biased region" description="Low complexity" evidence="7">
    <location>
        <begin position="18"/>
        <end position="27"/>
    </location>
</feature>
<dbReference type="EC" id="3.1.4.-" evidence="6"/>
<dbReference type="eggNOG" id="KOG3688">
    <property type="taxonomic scope" value="Eukaryota"/>
</dbReference>
<dbReference type="STRING" id="403673.A0A177WQE8"/>
<feature type="binding site" evidence="4">
    <location>
        <position position="970"/>
    </location>
    <ligand>
        <name>AMP</name>
        <dbReference type="ChEBI" id="CHEBI:456215"/>
    </ligand>
</feature>
<comment type="cofactor">
    <cofactor evidence="6">
        <name>a divalent metal cation</name>
        <dbReference type="ChEBI" id="CHEBI:60240"/>
    </cofactor>
    <text evidence="6">Binds 2 divalent metal cations per subunit. Site 1 may preferentially bind zinc ions, while site 2 has a preference for magnesium and/or manganese ions.</text>
</comment>
<feature type="transmembrane region" description="Helical" evidence="8">
    <location>
        <begin position="225"/>
        <end position="248"/>
    </location>
</feature>
<dbReference type="InterPro" id="IPR003607">
    <property type="entry name" value="HD/PDEase_dom"/>
</dbReference>
<keyword evidence="2 6" id="KW-0378">Hydrolase</keyword>
<feature type="transmembrane region" description="Helical" evidence="8">
    <location>
        <begin position="398"/>
        <end position="419"/>
    </location>
</feature>
<dbReference type="SMART" id="SM00471">
    <property type="entry name" value="HDc"/>
    <property type="match status" value="1"/>
</dbReference>
<dbReference type="GO" id="GO:0007165">
    <property type="term" value="P:signal transduction"/>
    <property type="evidence" value="ECO:0007669"/>
    <property type="project" value="InterPro"/>
</dbReference>
<feature type="binding site" evidence="5">
    <location>
        <position position="802"/>
    </location>
    <ligand>
        <name>Zn(2+)</name>
        <dbReference type="ChEBI" id="CHEBI:29105"/>
        <label>1</label>
    </ligand>
</feature>
<feature type="binding site" evidence="5">
    <location>
        <position position="803"/>
    </location>
    <ligand>
        <name>Zn(2+)</name>
        <dbReference type="ChEBI" id="CHEBI:29105"/>
        <label>2</label>
    </ligand>
</feature>
<feature type="domain" description="PDEase" evidence="9">
    <location>
        <begin position="682"/>
        <end position="1012"/>
    </location>
</feature>
<dbReference type="Pfam" id="PF00233">
    <property type="entry name" value="PDEase_I"/>
    <property type="match status" value="1"/>
</dbReference>
<evidence type="ECO:0000256" key="7">
    <source>
        <dbReference type="SAM" id="MobiDB-lite"/>
    </source>
</evidence>
<feature type="compositionally biased region" description="Polar residues" evidence="7">
    <location>
        <begin position="28"/>
        <end position="39"/>
    </location>
</feature>
<feature type="region of interest" description="Disordered" evidence="7">
    <location>
        <begin position="1013"/>
        <end position="1035"/>
    </location>
</feature>
<dbReference type="AlphaFoldDB" id="A0A177WQE8"/>
<feature type="active site" description="Proton donor" evidence="3">
    <location>
        <position position="762"/>
    </location>
</feature>
<feature type="transmembrane region" description="Helical" evidence="8">
    <location>
        <begin position="260"/>
        <end position="283"/>
    </location>
</feature>
<dbReference type="GO" id="GO:0046872">
    <property type="term" value="F:metal ion binding"/>
    <property type="evidence" value="ECO:0007669"/>
    <property type="project" value="UniProtKB-KW"/>
</dbReference>
<dbReference type="PANTHER" id="PTHR11347">
    <property type="entry name" value="CYCLIC NUCLEOTIDE PHOSPHODIESTERASE"/>
    <property type="match status" value="1"/>
</dbReference>
<accession>A0A177WQE8</accession>
<dbReference type="PRINTS" id="PR00387">
    <property type="entry name" value="PDIESTERASE1"/>
</dbReference>
<dbReference type="CDD" id="cd00077">
    <property type="entry name" value="HDc"/>
    <property type="match status" value="1"/>
</dbReference>
<name>A0A177WQE8_BATDL</name>
<feature type="compositionally biased region" description="Polar residues" evidence="7">
    <location>
        <begin position="538"/>
        <end position="557"/>
    </location>
</feature>
<dbReference type="VEuPathDB" id="FungiDB:BDEG_25807"/>
<feature type="transmembrane region" description="Helical" evidence="8">
    <location>
        <begin position="342"/>
        <end position="363"/>
    </location>
</feature>
<feature type="compositionally biased region" description="Basic residues" evidence="7">
    <location>
        <begin position="565"/>
        <end position="582"/>
    </location>
</feature>
<dbReference type="PROSITE" id="PS00126">
    <property type="entry name" value="PDEASE_I_1"/>
    <property type="match status" value="1"/>
</dbReference>
<evidence type="ECO:0000313" key="10">
    <source>
        <dbReference type="EMBL" id="OAJ42348.1"/>
    </source>
</evidence>
<reference evidence="10 11" key="1">
    <citation type="submission" date="2006-10" db="EMBL/GenBank/DDBJ databases">
        <title>The Genome Sequence of Batrachochytrium dendrobatidis JEL423.</title>
        <authorList>
            <consortium name="The Broad Institute Genome Sequencing Platform"/>
            <person name="Birren B."/>
            <person name="Lander E."/>
            <person name="Galagan J."/>
            <person name="Cuomo C."/>
            <person name="Devon K."/>
            <person name="Jaffe D."/>
            <person name="Butler J."/>
            <person name="Alvarez P."/>
            <person name="Gnerre S."/>
            <person name="Grabherr M."/>
            <person name="Kleber M."/>
            <person name="Mauceli E."/>
            <person name="Brockman W."/>
            <person name="Young S."/>
            <person name="LaButti K."/>
            <person name="Sykes S."/>
            <person name="DeCaprio D."/>
            <person name="Crawford M."/>
            <person name="Koehrsen M."/>
            <person name="Engels R."/>
            <person name="Montgomery P."/>
            <person name="Pearson M."/>
            <person name="Howarth C."/>
            <person name="Larson L."/>
            <person name="White J."/>
            <person name="O'Leary S."/>
            <person name="Kodira C."/>
            <person name="Zeng Q."/>
            <person name="Yandava C."/>
            <person name="Alvarado L."/>
            <person name="Longcore J."/>
            <person name="James T."/>
        </authorList>
    </citation>
    <scope>NUCLEOTIDE SEQUENCE [LARGE SCALE GENOMIC DNA]</scope>
    <source>
        <strain evidence="10 11">JEL423</strain>
    </source>
</reference>
<feature type="compositionally biased region" description="Polar residues" evidence="7">
    <location>
        <begin position="585"/>
        <end position="594"/>
    </location>
</feature>
<dbReference type="GO" id="GO:0004114">
    <property type="term" value="F:3',5'-cyclic-nucleotide phosphodiesterase activity"/>
    <property type="evidence" value="ECO:0007669"/>
    <property type="project" value="InterPro"/>
</dbReference>
<dbReference type="OrthoDB" id="546632at2759"/>
<dbReference type="InterPro" id="IPR023088">
    <property type="entry name" value="PDEase"/>
</dbReference>
<evidence type="ECO:0000313" key="11">
    <source>
        <dbReference type="Proteomes" id="UP000077115"/>
    </source>
</evidence>
<feature type="binding site" evidence="5">
    <location>
        <position position="766"/>
    </location>
    <ligand>
        <name>Zn(2+)</name>
        <dbReference type="ChEBI" id="CHEBI:29105"/>
        <label>1</label>
    </ligand>
</feature>
<dbReference type="EMBL" id="DS022307">
    <property type="protein sequence ID" value="OAJ42348.1"/>
    <property type="molecule type" value="Genomic_DNA"/>
</dbReference>
<keyword evidence="8" id="KW-1133">Transmembrane helix</keyword>
<feature type="region of interest" description="Disordered" evidence="7">
    <location>
        <begin position="1"/>
        <end position="51"/>
    </location>
</feature>
<evidence type="ECO:0000259" key="9">
    <source>
        <dbReference type="PROSITE" id="PS51845"/>
    </source>
</evidence>
<evidence type="ECO:0000256" key="3">
    <source>
        <dbReference type="PIRSR" id="PIRSR623088-1"/>
    </source>
</evidence>